<protein>
    <submittedName>
        <fullName evidence="1">Uncharacterized protein</fullName>
    </submittedName>
</protein>
<dbReference type="Proteomes" id="UP000238479">
    <property type="component" value="Chromosome 2"/>
</dbReference>
<comment type="caution">
    <text evidence="1">The sequence shown here is derived from an EMBL/GenBank/DDBJ whole genome shotgun (WGS) entry which is preliminary data.</text>
</comment>
<gene>
    <name evidence="1" type="ORF">RchiOBHm_Chr2g0157321</name>
</gene>
<accession>A0A2P6S1R7</accession>
<dbReference type="AlphaFoldDB" id="A0A2P6S1R7"/>
<name>A0A2P6S1R7_ROSCH</name>
<dbReference type="EMBL" id="PDCK01000040">
    <property type="protein sequence ID" value="PRQ52605.1"/>
    <property type="molecule type" value="Genomic_DNA"/>
</dbReference>
<evidence type="ECO:0000313" key="1">
    <source>
        <dbReference type="EMBL" id="PRQ52605.1"/>
    </source>
</evidence>
<reference evidence="1 2" key="1">
    <citation type="journal article" date="2018" name="Nat. Genet.">
        <title>The Rosa genome provides new insights in the design of modern roses.</title>
        <authorList>
            <person name="Bendahmane M."/>
        </authorList>
    </citation>
    <scope>NUCLEOTIDE SEQUENCE [LARGE SCALE GENOMIC DNA]</scope>
    <source>
        <strain evidence="2">cv. Old Blush</strain>
    </source>
</reference>
<sequence>MISAIVNTVSSASKSKGCQTFAFALKKSLLLSKARFMLYQTPYGALLISTRA</sequence>
<organism evidence="1 2">
    <name type="scientific">Rosa chinensis</name>
    <name type="common">China rose</name>
    <dbReference type="NCBI Taxonomy" id="74649"/>
    <lineage>
        <taxon>Eukaryota</taxon>
        <taxon>Viridiplantae</taxon>
        <taxon>Streptophyta</taxon>
        <taxon>Embryophyta</taxon>
        <taxon>Tracheophyta</taxon>
        <taxon>Spermatophyta</taxon>
        <taxon>Magnoliopsida</taxon>
        <taxon>eudicotyledons</taxon>
        <taxon>Gunneridae</taxon>
        <taxon>Pentapetalae</taxon>
        <taxon>rosids</taxon>
        <taxon>fabids</taxon>
        <taxon>Rosales</taxon>
        <taxon>Rosaceae</taxon>
        <taxon>Rosoideae</taxon>
        <taxon>Rosoideae incertae sedis</taxon>
        <taxon>Rosa</taxon>
    </lineage>
</organism>
<keyword evidence="2" id="KW-1185">Reference proteome</keyword>
<proteinExistence type="predicted"/>
<evidence type="ECO:0000313" key="2">
    <source>
        <dbReference type="Proteomes" id="UP000238479"/>
    </source>
</evidence>
<dbReference type="Gramene" id="PRQ52605">
    <property type="protein sequence ID" value="PRQ52605"/>
    <property type="gene ID" value="RchiOBHm_Chr2g0157321"/>
</dbReference>